<dbReference type="GO" id="GO:0016829">
    <property type="term" value="F:lyase activity"/>
    <property type="evidence" value="ECO:0007669"/>
    <property type="project" value="UniProtKB-KW"/>
</dbReference>
<dbReference type="PANTHER" id="PTHR11941">
    <property type="entry name" value="ENOYL-COA HYDRATASE-RELATED"/>
    <property type="match status" value="1"/>
</dbReference>
<proteinExistence type="inferred from homology"/>
<keyword evidence="6" id="KW-1185">Reference proteome</keyword>
<dbReference type="PANTHER" id="PTHR11941:SF169">
    <property type="entry name" value="(7AS)-7A-METHYL-1,5-DIOXO-2,3,5,6,7,7A-HEXAHYDRO-1H-INDENE-CARBOXYL-COA HYDROLASE"/>
    <property type="match status" value="1"/>
</dbReference>
<sequence>MHVRNSSERADEASSAEVVVERISEGVTQLRLNRPERLNALGLSMVRNLRDAVEALANDGTRVLLIRGSGRAFCSGADLKERQTMSVDQRVEHNAAINAAIDAIAETPVPTIAVVNGLAFGGGCEVALACDMRVAALDALIGLTETRIGVIPGAGGTMRLPRLIGSALALEMMLSGEPVTAERAREMGLVNHAVPVGELDHRVAQLAALIASRSPLGTREIKRLVRDAPDLTASECLQNERRSLVRVVASEDYAEGLAAFAARRAPVFVGR</sequence>
<dbReference type="AlphaFoldDB" id="A0A8J2VIB2"/>
<evidence type="ECO:0000256" key="4">
    <source>
        <dbReference type="RuleBase" id="RU003707"/>
    </source>
</evidence>
<organism evidence="5 6">
    <name type="scientific">Agaricicola taiwanensis</name>
    <dbReference type="NCBI Taxonomy" id="591372"/>
    <lineage>
        <taxon>Bacteria</taxon>
        <taxon>Pseudomonadati</taxon>
        <taxon>Pseudomonadota</taxon>
        <taxon>Alphaproteobacteria</taxon>
        <taxon>Rhodobacterales</taxon>
        <taxon>Paracoccaceae</taxon>
        <taxon>Agaricicola</taxon>
    </lineage>
</organism>
<dbReference type="CDD" id="cd06558">
    <property type="entry name" value="crotonase-like"/>
    <property type="match status" value="1"/>
</dbReference>
<evidence type="ECO:0000256" key="3">
    <source>
        <dbReference type="ARBA" id="ARBA00023239"/>
    </source>
</evidence>
<protein>
    <submittedName>
        <fullName evidence="5">Enoyl-CoA hydratase</fullName>
    </submittedName>
</protein>
<evidence type="ECO:0000256" key="1">
    <source>
        <dbReference type="ARBA" id="ARBA00005254"/>
    </source>
</evidence>
<dbReference type="Proteomes" id="UP000602745">
    <property type="component" value="Unassembled WGS sequence"/>
</dbReference>
<gene>
    <name evidence="5" type="primary">crt</name>
    <name evidence="5" type="ORF">GCM10007276_06100</name>
</gene>
<name>A0A8J2VIB2_9RHOB</name>
<dbReference type="Pfam" id="PF00378">
    <property type="entry name" value="ECH_1"/>
    <property type="match status" value="1"/>
</dbReference>
<dbReference type="InterPro" id="IPR029045">
    <property type="entry name" value="ClpP/crotonase-like_dom_sf"/>
</dbReference>
<dbReference type="PROSITE" id="PS00166">
    <property type="entry name" value="ENOYL_COA_HYDRATASE"/>
    <property type="match status" value="1"/>
</dbReference>
<comment type="caution">
    <text evidence="5">The sequence shown here is derived from an EMBL/GenBank/DDBJ whole genome shotgun (WGS) entry which is preliminary data.</text>
</comment>
<reference evidence="5" key="1">
    <citation type="journal article" date="2014" name="Int. J. Syst. Evol. Microbiol.">
        <title>Complete genome sequence of Corynebacterium casei LMG S-19264T (=DSM 44701T), isolated from a smear-ripened cheese.</title>
        <authorList>
            <consortium name="US DOE Joint Genome Institute (JGI-PGF)"/>
            <person name="Walter F."/>
            <person name="Albersmeier A."/>
            <person name="Kalinowski J."/>
            <person name="Ruckert C."/>
        </authorList>
    </citation>
    <scope>NUCLEOTIDE SEQUENCE</scope>
    <source>
        <strain evidence="5">CCM 7684</strain>
    </source>
</reference>
<dbReference type="Gene3D" id="3.90.226.10">
    <property type="entry name" value="2-enoyl-CoA Hydratase, Chain A, domain 1"/>
    <property type="match status" value="1"/>
</dbReference>
<evidence type="ECO:0000313" key="6">
    <source>
        <dbReference type="Proteomes" id="UP000602745"/>
    </source>
</evidence>
<dbReference type="GO" id="GO:0006635">
    <property type="term" value="P:fatty acid beta-oxidation"/>
    <property type="evidence" value="ECO:0007669"/>
    <property type="project" value="TreeGrafter"/>
</dbReference>
<dbReference type="InterPro" id="IPR018376">
    <property type="entry name" value="Enoyl-CoA_hyd/isom_CS"/>
</dbReference>
<reference evidence="5" key="2">
    <citation type="submission" date="2020-09" db="EMBL/GenBank/DDBJ databases">
        <authorList>
            <person name="Sun Q."/>
            <person name="Sedlacek I."/>
        </authorList>
    </citation>
    <scope>NUCLEOTIDE SEQUENCE</scope>
    <source>
        <strain evidence="5">CCM 7684</strain>
    </source>
</reference>
<evidence type="ECO:0000256" key="2">
    <source>
        <dbReference type="ARBA" id="ARBA00023098"/>
    </source>
</evidence>
<keyword evidence="3" id="KW-0456">Lyase</keyword>
<dbReference type="SUPFAM" id="SSF52096">
    <property type="entry name" value="ClpP/crotonase"/>
    <property type="match status" value="1"/>
</dbReference>
<dbReference type="FunFam" id="3.90.226.10:FF:000009">
    <property type="entry name" value="Carnitinyl-CoA dehydratase"/>
    <property type="match status" value="1"/>
</dbReference>
<comment type="similarity">
    <text evidence="1 4">Belongs to the enoyl-CoA hydratase/isomerase family.</text>
</comment>
<keyword evidence="2" id="KW-0443">Lipid metabolism</keyword>
<dbReference type="InterPro" id="IPR001753">
    <property type="entry name" value="Enoyl-CoA_hydra/iso"/>
</dbReference>
<dbReference type="EMBL" id="BMCP01000001">
    <property type="protein sequence ID" value="GGE31717.1"/>
    <property type="molecule type" value="Genomic_DNA"/>
</dbReference>
<accession>A0A8J2VIB2</accession>
<evidence type="ECO:0000313" key="5">
    <source>
        <dbReference type="EMBL" id="GGE31717.1"/>
    </source>
</evidence>